<feature type="transmembrane region" description="Helical" evidence="7">
    <location>
        <begin position="346"/>
        <end position="365"/>
    </location>
</feature>
<feature type="transmembrane region" description="Helical" evidence="7">
    <location>
        <begin position="385"/>
        <end position="405"/>
    </location>
</feature>
<evidence type="ECO:0000256" key="3">
    <source>
        <dbReference type="ARBA" id="ARBA00022692"/>
    </source>
</evidence>
<dbReference type="AlphaFoldDB" id="A0A8K0R0C7"/>
<comment type="subcellular location">
    <subcellularLocation>
        <location evidence="1">Membrane</location>
        <topology evidence="1">Multi-pass membrane protein</topology>
    </subcellularLocation>
</comment>
<protein>
    <submittedName>
        <fullName evidence="8">Mate-domain-containing protein</fullName>
    </submittedName>
</protein>
<feature type="transmembrane region" description="Helical" evidence="7">
    <location>
        <begin position="499"/>
        <end position="518"/>
    </location>
</feature>
<evidence type="ECO:0000256" key="2">
    <source>
        <dbReference type="ARBA" id="ARBA00010199"/>
    </source>
</evidence>
<gene>
    <name evidence="8" type="ORF">FB567DRAFT_448607</name>
</gene>
<dbReference type="GO" id="GO:0016020">
    <property type="term" value="C:membrane"/>
    <property type="evidence" value="ECO:0007669"/>
    <property type="project" value="UniProtKB-SubCell"/>
</dbReference>
<keyword evidence="3 7" id="KW-0812">Transmembrane</keyword>
<dbReference type="GO" id="GO:0042910">
    <property type="term" value="F:xenobiotic transmembrane transporter activity"/>
    <property type="evidence" value="ECO:0007669"/>
    <property type="project" value="InterPro"/>
</dbReference>
<sequence length="562" mass="61364">MRRETPLGATLVGAPLCESEPRPATPHEDPEEVKEHFKYDISSLALAFIPFPYTAGYTMDSPAARRFSTSAEERVGLLNAHRDSVAKLQQYGTVSTNDEIERLLSQNEGTVEELETTPGKEARLLAKYSVPLMITYLLQYNFSLVTIFVVGHIGTDELGAVSLATMTANITGLAVYEGLATSLDTLCAQAYGSGRKELVGLHLQRMVLFMLLVTLPIGAVWLNSGWILAALVPEKELAHLAGRYLSILLAGAPGYAIFEAGKRFTQAQGLFNASLFVLLIATPINVLLNYLFVFVLKWDLVSAALATVLSHNLLPVLLFIYVYFVNPHSLECWAGFTRDAFRHWGPMAKLAVPGIIMVETEWLAFDILTFSTSYISTAHLAAQSIVMSLAVAIYHVPFSVGVAVSTRLGNLIGAGSLSAARTATRTYVLTFLIIGIVDFTFLTALRNVLPHAFSNDPEVISIVSTVLPLLAVFQFCDSTTALANAILRGLGLQAIGGWANLFVYYVIAVPLALFLCFPKDLKLVGLWAGCAVGSSCITLSEGIYMYLYDWKRAVDDARRREE</sequence>
<feature type="transmembrane region" description="Helical" evidence="7">
    <location>
        <begin position="241"/>
        <end position="258"/>
    </location>
</feature>
<feature type="compositionally biased region" description="Basic and acidic residues" evidence="6">
    <location>
        <begin position="19"/>
        <end position="31"/>
    </location>
</feature>
<dbReference type="InterPro" id="IPR002528">
    <property type="entry name" value="MATE_fam"/>
</dbReference>
<evidence type="ECO:0000256" key="4">
    <source>
        <dbReference type="ARBA" id="ARBA00022989"/>
    </source>
</evidence>
<keyword evidence="5 7" id="KW-0472">Membrane</keyword>
<organism evidence="8 9">
    <name type="scientific">Paraphoma chrysanthemicola</name>
    <dbReference type="NCBI Taxonomy" id="798071"/>
    <lineage>
        <taxon>Eukaryota</taxon>
        <taxon>Fungi</taxon>
        <taxon>Dikarya</taxon>
        <taxon>Ascomycota</taxon>
        <taxon>Pezizomycotina</taxon>
        <taxon>Dothideomycetes</taxon>
        <taxon>Pleosporomycetidae</taxon>
        <taxon>Pleosporales</taxon>
        <taxon>Pleosporineae</taxon>
        <taxon>Phaeosphaeriaceae</taxon>
        <taxon>Paraphoma</taxon>
    </lineage>
</organism>
<dbReference type="GO" id="GO:1990961">
    <property type="term" value="P:xenobiotic detoxification by transmembrane export across the plasma membrane"/>
    <property type="evidence" value="ECO:0007669"/>
    <property type="project" value="InterPro"/>
</dbReference>
<feature type="transmembrane region" description="Helical" evidence="7">
    <location>
        <begin position="206"/>
        <end position="229"/>
    </location>
</feature>
<evidence type="ECO:0000313" key="9">
    <source>
        <dbReference type="Proteomes" id="UP000813461"/>
    </source>
</evidence>
<feature type="region of interest" description="Disordered" evidence="6">
    <location>
        <begin position="1"/>
        <end position="31"/>
    </location>
</feature>
<evidence type="ECO:0000256" key="1">
    <source>
        <dbReference type="ARBA" id="ARBA00004141"/>
    </source>
</evidence>
<keyword evidence="9" id="KW-1185">Reference proteome</keyword>
<feature type="transmembrane region" description="Helical" evidence="7">
    <location>
        <begin position="524"/>
        <end position="548"/>
    </location>
</feature>
<dbReference type="CDD" id="cd13132">
    <property type="entry name" value="MATE_eukaryotic"/>
    <property type="match status" value="1"/>
</dbReference>
<dbReference type="GO" id="GO:0015297">
    <property type="term" value="F:antiporter activity"/>
    <property type="evidence" value="ECO:0007669"/>
    <property type="project" value="InterPro"/>
</dbReference>
<dbReference type="PANTHER" id="PTHR11206">
    <property type="entry name" value="MULTIDRUG RESISTANCE PROTEIN"/>
    <property type="match status" value="1"/>
</dbReference>
<feature type="transmembrane region" description="Helical" evidence="7">
    <location>
        <begin position="465"/>
        <end position="487"/>
    </location>
</feature>
<proteinExistence type="inferred from homology"/>
<evidence type="ECO:0000256" key="7">
    <source>
        <dbReference type="SAM" id="Phobius"/>
    </source>
</evidence>
<dbReference type="InterPro" id="IPR045069">
    <property type="entry name" value="MATE_euk"/>
</dbReference>
<comment type="caution">
    <text evidence="8">The sequence shown here is derived from an EMBL/GenBank/DDBJ whole genome shotgun (WGS) entry which is preliminary data.</text>
</comment>
<dbReference type="EMBL" id="JAGMVJ010000015">
    <property type="protein sequence ID" value="KAH7081038.1"/>
    <property type="molecule type" value="Genomic_DNA"/>
</dbReference>
<evidence type="ECO:0000256" key="5">
    <source>
        <dbReference type="ARBA" id="ARBA00023136"/>
    </source>
</evidence>
<feature type="transmembrane region" description="Helical" evidence="7">
    <location>
        <begin position="300"/>
        <end position="325"/>
    </location>
</feature>
<dbReference type="Proteomes" id="UP000813461">
    <property type="component" value="Unassembled WGS sequence"/>
</dbReference>
<comment type="similarity">
    <text evidence="2">Belongs to the multi antimicrobial extrusion (MATE) (TC 2.A.66.1) family.</text>
</comment>
<evidence type="ECO:0000256" key="6">
    <source>
        <dbReference type="SAM" id="MobiDB-lite"/>
    </source>
</evidence>
<accession>A0A8K0R0C7</accession>
<dbReference type="NCBIfam" id="TIGR00797">
    <property type="entry name" value="matE"/>
    <property type="match status" value="1"/>
</dbReference>
<dbReference type="Pfam" id="PF01554">
    <property type="entry name" value="MatE"/>
    <property type="match status" value="2"/>
</dbReference>
<keyword evidence="4 7" id="KW-1133">Transmembrane helix</keyword>
<evidence type="ECO:0000313" key="8">
    <source>
        <dbReference type="EMBL" id="KAH7081038.1"/>
    </source>
</evidence>
<dbReference type="OrthoDB" id="2126698at2759"/>
<reference evidence="8" key="1">
    <citation type="journal article" date="2021" name="Nat. Commun.">
        <title>Genetic determinants of endophytism in the Arabidopsis root mycobiome.</title>
        <authorList>
            <person name="Mesny F."/>
            <person name="Miyauchi S."/>
            <person name="Thiergart T."/>
            <person name="Pickel B."/>
            <person name="Atanasova L."/>
            <person name="Karlsson M."/>
            <person name="Huettel B."/>
            <person name="Barry K.W."/>
            <person name="Haridas S."/>
            <person name="Chen C."/>
            <person name="Bauer D."/>
            <person name="Andreopoulos W."/>
            <person name="Pangilinan J."/>
            <person name="LaButti K."/>
            <person name="Riley R."/>
            <person name="Lipzen A."/>
            <person name="Clum A."/>
            <person name="Drula E."/>
            <person name="Henrissat B."/>
            <person name="Kohler A."/>
            <person name="Grigoriev I.V."/>
            <person name="Martin F.M."/>
            <person name="Hacquard S."/>
        </authorList>
    </citation>
    <scope>NUCLEOTIDE SEQUENCE</scope>
    <source>
        <strain evidence="8">MPI-SDFR-AT-0120</strain>
    </source>
</reference>
<feature type="transmembrane region" description="Helical" evidence="7">
    <location>
        <begin position="270"/>
        <end position="294"/>
    </location>
</feature>
<feature type="transmembrane region" description="Helical" evidence="7">
    <location>
        <begin position="426"/>
        <end position="445"/>
    </location>
</feature>
<name>A0A8K0R0C7_9PLEO</name>